<name>A0AAJ2JZ66_9BACL</name>
<gene>
    <name evidence="1" type="ORF">RQP50_23370</name>
</gene>
<sequence length="52" mass="5771">MKIKRTCTGMASLEDILLFILASQIDKIIGASYHEERANTVPSDSDMEGTIR</sequence>
<dbReference type="RefSeq" id="WP_161627344.1">
    <property type="nucleotide sequence ID" value="NZ_JAVYAA010000007.1"/>
</dbReference>
<evidence type="ECO:0000313" key="2">
    <source>
        <dbReference type="Proteomes" id="UP001250538"/>
    </source>
</evidence>
<proteinExistence type="predicted"/>
<dbReference type="AlphaFoldDB" id="A0AAJ2JZ66"/>
<reference evidence="2" key="1">
    <citation type="submission" date="2023-09" db="EMBL/GenBank/DDBJ databases">
        <title>Paenibacillus sp. chi10 Genome sequencing and assembly.</title>
        <authorList>
            <person name="Kim I."/>
        </authorList>
    </citation>
    <scope>NUCLEOTIDE SEQUENCE [LARGE SCALE GENOMIC DNA]</scope>
    <source>
        <strain evidence="2">chi10</strain>
    </source>
</reference>
<organism evidence="1 2">
    <name type="scientific">Paenibacillus suaedae</name>
    <dbReference type="NCBI Taxonomy" id="3077233"/>
    <lineage>
        <taxon>Bacteria</taxon>
        <taxon>Bacillati</taxon>
        <taxon>Bacillota</taxon>
        <taxon>Bacilli</taxon>
        <taxon>Bacillales</taxon>
        <taxon>Paenibacillaceae</taxon>
        <taxon>Paenibacillus</taxon>
    </lineage>
</organism>
<dbReference type="Proteomes" id="UP001250538">
    <property type="component" value="Unassembled WGS sequence"/>
</dbReference>
<evidence type="ECO:0000313" key="1">
    <source>
        <dbReference type="EMBL" id="MDT8979181.1"/>
    </source>
</evidence>
<keyword evidence="2" id="KW-1185">Reference proteome</keyword>
<dbReference type="EMBL" id="JAVYAA010000007">
    <property type="protein sequence ID" value="MDT8979181.1"/>
    <property type="molecule type" value="Genomic_DNA"/>
</dbReference>
<protein>
    <submittedName>
        <fullName evidence="1">Uncharacterized protein</fullName>
    </submittedName>
</protein>
<comment type="caution">
    <text evidence="1">The sequence shown here is derived from an EMBL/GenBank/DDBJ whole genome shotgun (WGS) entry which is preliminary data.</text>
</comment>
<accession>A0AAJ2JZ66</accession>